<evidence type="ECO:0000256" key="6">
    <source>
        <dbReference type="ARBA" id="ARBA00022822"/>
    </source>
</evidence>
<dbReference type="InterPro" id="IPR001468">
    <property type="entry name" value="Indole-3-GlycerolPSynthase_CS"/>
</dbReference>
<comment type="catalytic activity">
    <reaction evidence="1 9">
        <text>1-(2-carboxyphenylamino)-1-deoxy-D-ribulose 5-phosphate + H(+) = (1S,2R)-1-C-(indol-3-yl)glycerol 3-phosphate + CO2 + H2O</text>
        <dbReference type="Rhea" id="RHEA:23476"/>
        <dbReference type="ChEBI" id="CHEBI:15377"/>
        <dbReference type="ChEBI" id="CHEBI:15378"/>
        <dbReference type="ChEBI" id="CHEBI:16526"/>
        <dbReference type="ChEBI" id="CHEBI:58613"/>
        <dbReference type="ChEBI" id="CHEBI:58866"/>
        <dbReference type="EC" id="4.1.1.48"/>
    </reaction>
</comment>
<proteinExistence type="inferred from homology"/>
<keyword evidence="7 9" id="KW-0057">Aromatic amino acid biosynthesis</keyword>
<dbReference type="InterPro" id="IPR013785">
    <property type="entry name" value="Aldolase_TIM"/>
</dbReference>
<dbReference type="GO" id="GO:0004425">
    <property type="term" value="F:indole-3-glycerol-phosphate synthase activity"/>
    <property type="evidence" value="ECO:0007669"/>
    <property type="project" value="UniProtKB-UniRule"/>
</dbReference>
<dbReference type="Pfam" id="PF00218">
    <property type="entry name" value="IGPS"/>
    <property type="match status" value="1"/>
</dbReference>
<keyword evidence="8 9" id="KW-0456">Lyase</keyword>
<evidence type="ECO:0000256" key="1">
    <source>
        <dbReference type="ARBA" id="ARBA00001633"/>
    </source>
</evidence>
<dbReference type="GO" id="GO:0004640">
    <property type="term" value="F:phosphoribosylanthranilate isomerase activity"/>
    <property type="evidence" value="ECO:0007669"/>
    <property type="project" value="TreeGrafter"/>
</dbReference>
<keyword evidence="5 9" id="KW-0210">Decarboxylase</keyword>
<sequence>MILDDIIFKKKKQVEMKKIKKTLDDILKEIKNDKDVRNFKEALKAEDISIIAEIKKASPSRGTILDDFDHIKIAKLYEDANIEAISVLTEKNYFKGDDSYINDVKEVTSKPILRKDFIFDEYQIYESKLIGADAVLLIVAVLGDDLKKFYDIAKKIGLDAIVEVHDERELEIALNANVDILGINNRDLKDFRVDLKTTERLIRYVPSGVLLVSESGIKTPDDVKFLKSLGVNAVLIGETFMNIIKNGGKIDDFVIQSKGV</sequence>
<reference evidence="11" key="1">
    <citation type="submission" date="2011-05" db="EMBL/GenBank/DDBJ databases">
        <title>Complete sequence of Thermoanaerobacterium xylanolyticum LX-11.</title>
        <authorList>
            <consortium name="US DOE Joint Genome Institute"/>
            <person name="Lucas S."/>
            <person name="Han J."/>
            <person name="Lapidus A."/>
            <person name="Cheng J.-F."/>
            <person name="Goodwin L."/>
            <person name="Pitluck S."/>
            <person name="Peters L."/>
            <person name="Mikhailova N."/>
            <person name="Lu M."/>
            <person name="Han C."/>
            <person name="Tapia R."/>
            <person name="Land M."/>
            <person name="Hauser L."/>
            <person name="Kyrpides N."/>
            <person name="Ivanova N."/>
            <person name="Pagani I."/>
            <person name="Hemme C."/>
            <person name="Woyke T."/>
        </authorList>
    </citation>
    <scope>NUCLEOTIDE SEQUENCE</scope>
    <source>
        <strain evidence="11">LX-11</strain>
    </source>
</reference>
<evidence type="ECO:0000256" key="8">
    <source>
        <dbReference type="ARBA" id="ARBA00023239"/>
    </source>
</evidence>
<dbReference type="HOGENOM" id="CLU_034247_2_0_9"/>
<evidence type="ECO:0000256" key="5">
    <source>
        <dbReference type="ARBA" id="ARBA00022793"/>
    </source>
</evidence>
<dbReference type="KEGG" id="txy:Thexy_1470"/>
<evidence type="ECO:0000256" key="3">
    <source>
        <dbReference type="ARBA" id="ARBA00008737"/>
    </source>
</evidence>
<protein>
    <recommendedName>
        <fullName evidence="9">Indole-3-glycerol phosphate synthase</fullName>
        <shortName evidence="9">IGPS</shortName>
        <ecNumber evidence="9">4.1.1.48</ecNumber>
    </recommendedName>
</protein>
<evidence type="ECO:0000259" key="10">
    <source>
        <dbReference type="Pfam" id="PF00218"/>
    </source>
</evidence>
<dbReference type="Gene3D" id="3.20.20.70">
    <property type="entry name" value="Aldolase class I"/>
    <property type="match status" value="1"/>
</dbReference>
<dbReference type="STRING" id="858215.Thexy_1470"/>
<dbReference type="InterPro" id="IPR013798">
    <property type="entry name" value="Indole-3-glycerol_P_synth_dom"/>
</dbReference>
<dbReference type="InterPro" id="IPR011060">
    <property type="entry name" value="RibuloseP-bd_barrel"/>
</dbReference>
<keyword evidence="6 9" id="KW-0822">Tryptophan biosynthesis</keyword>
<evidence type="ECO:0000313" key="12">
    <source>
        <dbReference type="Proteomes" id="UP000007239"/>
    </source>
</evidence>
<keyword evidence="12" id="KW-1185">Reference proteome</keyword>
<accession>F6BGV5</accession>
<evidence type="ECO:0000313" key="11">
    <source>
        <dbReference type="EMBL" id="AEF17502.1"/>
    </source>
</evidence>
<dbReference type="Proteomes" id="UP000007239">
    <property type="component" value="Chromosome"/>
</dbReference>
<evidence type="ECO:0000256" key="9">
    <source>
        <dbReference type="HAMAP-Rule" id="MF_00134"/>
    </source>
</evidence>
<keyword evidence="4 9" id="KW-0028">Amino-acid biosynthesis</keyword>
<evidence type="ECO:0000256" key="2">
    <source>
        <dbReference type="ARBA" id="ARBA00004696"/>
    </source>
</evidence>
<gene>
    <name evidence="9" type="primary">trpC</name>
    <name evidence="11" type="ordered locus">Thexy_1470</name>
</gene>
<comment type="pathway">
    <text evidence="2 9">Amino-acid biosynthesis; L-tryptophan biosynthesis; L-tryptophan from chorismate: step 4/5.</text>
</comment>
<dbReference type="InterPro" id="IPR045186">
    <property type="entry name" value="Indole-3-glycerol_P_synth"/>
</dbReference>
<evidence type="ECO:0000256" key="7">
    <source>
        <dbReference type="ARBA" id="ARBA00023141"/>
    </source>
</evidence>
<evidence type="ECO:0000256" key="4">
    <source>
        <dbReference type="ARBA" id="ARBA00022605"/>
    </source>
</evidence>
<dbReference type="GO" id="GO:0000162">
    <property type="term" value="P:L-tryptophan biosynthetic process"/>
    <property type="evidence" value="ECO:0007669"/>
    <property type="project" value="UniProtKB-UniRule"/>
</dbReference>
<dbReference type="HAMAP" id="MF_00134_B">
    <property type="entry name" value="IGPS_B"/>
    <property type="match status" value="1"/>
</dbReference>
<organism evidence="11 12">
    <name type="scientific">Thermoanaerobacterium xylanolyticum (strain ATCC 49914 / DSM 7097 / LX-11)</name>
    <dbReference type="NCBI Taxonomy" id="858215"/>
    <lineage>
        <taxon>Bacteria</taxon>
        <taxon>Bacillati</taxon>
        <taxon>Bacillota</taxon>
        <taxon>Clostridia</taxon>
        <taxon>Thermoanaerobacterales</taxon>
        <taxon>Thermoanaerobacteraceae</taxon>
        <taxon>Thermoanaerobacterium</taxon>
    </lineage>
</organism>
<name>F6BGV5_THEXL</name>
<comment type="similarity">
    <text evidence="3 9">Belongs to the TrpC family.</text>
</comment>
<feature type="domain" description="Indole-3-glycerol phosphate synthase" evidence="10">
    <location>
        <begin position="3"/>
        <end position="242"/>
    </location>
</feature>
<dbReference type="EC" id="4.1.1.48" evidence="9"/>
<dbReference type="NCBIfam" id="NF001377">
    <property type="entry name" value="PRK00278.2-4"/>
    <property type="match status" value="1"/>
</dbReference>
<dbReference type="PANTHER" id="PTHR22854:SF2">
    <property type="entry name" value="INDOLE-3-GLYCEROL-PHOSPHATE SYNTHASE"/>
    <property type="match status" value="1"/>
</dbReference>
<dbReference type="eggNOG" id="COG0134">
    <property type="taxonomic scope" value="Bacteria"/>
</dbReference>
<dbReference type="CDD" id="cd00331">
    <property type="entry name" value="IGPS"/>
    <property type="match status" value="1"/>
</dbReference>
<dbReference type="SUPFAM" id="SSF51366">
    <property type="entry name" value="Ribulose-phoshate binding barrel"/>
    <property type="match status" value="1"/>
</dbReference>
<dbReference type="EMBL" id="CP002739">
    <property type="protein sequence ID" value="AEF17502.1"/>
    <property type="molecule type" value="Genomic_DNA"/>
</dbReference>
<dbReference type="FunFam" id="3.20.20.70:FF:000024">
    <property type="entry name" value="Indole-3-glycerol phosphate synthase"/>
    <property type="match status" value="1"/>
</dbReference>
<dbReference type="RefSeq" id="WP_013788240.1">
    <property type="nucleotide sequence ID" value="NC_015555.1"/>
</dbReference>
<dbReference type="PROSITE" id="PS00614">
    <property type="entry name" value="IGPS"/>
    <property type="match status" value="1"/>
</dbReference>
<dbReference type="AlphaFoldDB" id="F6BGV5"/>
<dbReference type="PANTHER" id="PTHR22854">
    <property type="entry name" value="TRYPTOPHAN BIOSYNTHESIS PROTEIN"/>
    <property type="match status" value="1"/>
</dbReference>
<dbReference type="UniPathway" id="UPA00035">
    <property type="reaction ID" value="UER00043"/>
</dbReference>